<organism evidence="2 3">
    <name type="scientific">Campylobacter showae CSUNSWCD</name>
    <dbReference type="NCBI Taxonomy" id="1244083"/>
    <lineage>
        <taxon>Bacteria</taxon>
        <taxon>Pseudomonadati</taxon>
        <taxon>Campylobacterota</taxon>
        <taxon>Epsilonproteobacteria</taxon>
        <taxon>Campylobacterales</taxon>
        <taxon>Campylobacteraceae</taxon>
        <taxon>Campylobacter</taxon>
    </lineage>
</organism>
<accession>M5IJ20</accession>
<name>M5IJ20_9BACT</name>
<dbReference type="Proteomes" id="UP000011939">
    <property type="component" value="Unassembled WGS sequence"/>
</dbReference>
<protein>
    <submittedName>
        <fullName evidence="2">Uncharacterized protein</fullName>
    </submittedName>
</protein>
<dbReference type="AlphaFoldDB" id="M5IJ20"/>
<dbReference type="PATRIC" id="fig|1244083.3.peg.1583"/>
<dbReference type="eggNOG" id="ENOG5030TG1">
    <property type="taxonomic scope" value="Bacteria"/>
</dbReference>
<feature type="region of interest" description="Disordered" evidence="1">
    <location>
        <begin position="106"/>
        <end position="133"/>
    </location>
</feature>
<evidence type="ECO:0000313" key="3">
    <source>
        <dbReference type="Proteomes" id="UP000011939"/>
    </source>
</evidence>
<sequence length="314" mass="33902">MGVEIKYHWRFFDKSGNVVAEGMSPRENDEGDFYLNDDGVYENKKTGELKNGDIINKYFDSDGNEVGSFDNNKDVGGGGRAFGEIRSNLGSGVSPAFEQAIRSDKSKIENPEKPQPDTPTPPPNNGGSGGSLIGEIAKQNDILSRLVSKMGQTTGLNKISRGLGSLERAFKSSLENVSTTIKEGANTVAFNSGSNKVSVALNGINENLAKIATVKDDLAKISENGKGLLDIEKDRYAYEKTPQVIKDLDGETVANLSPRDAQTANNATQAKKNTDINNFELLDSDIEDLFGDLPDITGLFNVPYSSSVDSQYTK</sequence>
<evidence type="ECO:0000313" key="2">
    <source>
        <dbReference type="EMBL" id="EKU10840.1"/>
    </source>
</evidence>
<dbReference type="RefSeq" id="WP_009495149.1">
    <property type="nucleotide sequence ID" value="NZ_AMZQ01000009.1"/>
</dbReference>
<dbReference type="STRING" id="1244083.CSUNSWCD_2336"/>
<dbReference type="OrthoDB" id="10007551at2"/>
<comment type="caution">
    <text evidence="2">The sequence shown here is derived from an EMBL/GenBank/DDBJ whole genome shotgun (WGS) entry which is preliminary data.</text>
</comment>
<proteinExistence type="predicted"/>
<gene>
    <name evidence="2" type="ORF">CSUNSWCD_2336</name>
</gene>
<evidence type="ECO:0000256" key="1">
    <source>
        <dbReference type="SAM" id="MobiDB-lite"/>
    </source>
</evidence>
<reference evidence="2 3" key="1">
    <citation type="journal article" date="2013" name="Genome Announc.">
        <title>Genome Sequence of Campylobacter showae UNSWCD, Isolated from a Patient with Crohn's Disease.</title>
        <authorList>
            <person name="Tay A.P."/>
            <person name="Kaakoush N.O."/>
            <person name="Deshpande N.P."/>
            <person name="Chen Z."/>
            <person name="Mitchell H."/>
            <person name="Wilkins M.R."/>
        </authorList>
    </citation>
    <scope>NUCLEOTIDE SEQUENCE [LARGE SCALE GENOMIC DNA]</scope>
    <source>
        <strain evidence="2 3">CSUNSWCD</strain>
    </source>
</reference>
<dbReference type="EMBL" id="AMZQ01000009">
    <property type="protein sequence ID" value="EKU10840.1"/>
    <property type="molecule type" value="Genomic_DNA"/>
</dbReference>
<feature type="compositionally biased region" description="Basic and acidic residues" evidence="1">
    <location>
        <begin position="106"/>
        <end position="115"/>
    </location>
</feature>